<dbReference type="EMBL" id="QGMI01001907">
    <property type="protein sequence ID" value="TVY31983.1"/>
    <property type="molecule type" value="Genomic_DNA"/>
</dbReference>
<dbReference type="OrthoDB" id="5412996at2759"/>
<name>A0A8H8U562_9HELO</name>
<comment type="caution">
    <text evidence="1">The sequence shown here is derived from an EMBL/GenBank/DDBJ whole genome shotgun (WGS) entry which is preliminary data.</text>
</comment>
<evidence type="ECO:0000313" key="2">
    <source>
        <dbReference type="Proteomes" id="UP000443090"/>
    </source>
</evidence>
<protein>
    <recommendedName>
        <fullName evidence="3">Aminoglycoside phosphotransferase domain-containing protein</fullName>
    </recommendedName>
</protein>
<reference evidence="1 2" key="1">
    <citation type="submission" date="2018-05" db="EMBL/GenBank/DDBJ databases">
        <title>Genome sequencing and assembly of the regulated plant pathogen Lachnellula willkommii and related sister species for the development of diagnostic species identification markers.</title>
        <authorList>
            <person name="Giroux E."/>
            <person name="Bilodeau G."/>
        </authorList>
    </citation>
    <scope>NUCLEOTIDE SEQUENCE [LARGE SCALE GENOMIC DNA]</scope>
    <source>
        <strain evidence="1 2">CBS 160.35</strain>
    </source>
</reference>
<evidence type="ECO:0008006" key="3">
    <source>
        <dbReference type="Google" id="ProtNLM"/>
    </source>
</evidence>
<organism evidence="1 2">
    <name type="scientific">Lachnellula occidentalis</name>
    <dbReference type="NCBI Taxonomy" id="215460"/>
    <lineage>
        <taxon>Eukaryota</taxon>
        <taxon>Fungi</taxon>
        <taxon>Dikarya</taxon>
        <taxon>Ascomycota</taxon>
        <taxon>Pezizomycotina</taxon>
        <taxon>Leotiomycetes</taxon>
        <taxon>Helotiales</taxon>
        <taxon>Lachnaceae</taxon>
        <taxon>Lachnellula</taxon>
    </lineage>
</organism>
<dbReference type="PANTHER" id="PTHR21310">
    <property type="entry name" value="AMINOGLYCOSIDE PHOSPHOTRANSFERASE-RELATED-RELATED"/>
    <property type="match status" value="1"/>
</dbReference>
<dbReference type="Proteomes" id="UP000443090">
    <property type="component" value="Unassembled WGS sequence"/>
</dbReference>
<dbReference type="AlphaFoldDB" id="A0A8H8U562"/>
<sequence length="513" mass="59127">MPKILDNARQDFDELVWDKNDEEWEEAQKALSKKSLCRRLELLVAENFGKPATWVTPMIIGGYNNLYRIRVEDGPDVLVRRPSISQAQLPEEKTLREAATAKYIQQKTKIPTPRVFCYSDFSDVGPFIIIERVEHKSSLSHALTTPGIDREITHALDPNISQATLEDLYLKVANIILELSHHQFSRIGSLLEADDGSFSVAGRPITQNINDMLQLANIPSALLSPEYKTFQSSDEYYLNLARDHMVQLIFQQNDLVKSADDCRNKYVARQLFHQLAKQGRLSTFGFAEDNWSAQARAKNSNLLPAPPNSFRLYGDDFRPGNILINDANEVVSVIDWEFTYTAPTQFILDPPWWLLLDTPEMWNAGIDDWVKNYELRLETWLSAIKAAEESAGSKSQSMEFPLSAYIRQSWETGRFWLSYAARKSWAFDTVFWKYLDERFFGPRADFVEKIELWKTRVHLLSEGARNAMEIFVERKVEEMKERKVVEWDPEAAKSRLAEVLSDCDLEVNAQAYF</sequence>
<evidence type="ECO:0000313" key="1">
    <source>
        <dbReference type="EMBL" id="TVY31983.1"/>
    </source>
</evidence>
<gene>
    <name evidence="1" type="ORF">LOCC1_G008557</name>
</gene>
<dbReference type="PANTHER" id="PTHR21310:SF37">
    <property type="entry name" value="AMINOGLYCOSIDE PHOSPHOTRANSFERASE DOMAIN-CONTAINING PROTEIN"/>
    <property type="match status" value="1"/>
</dbReference>
<dbReference type="InterPro" id="IPR011009">
    <property type="entry name" value="Kinase-like_dom_sf"/>
</dbReference>
<keyword evidence="2" id="KW-1185">Reference proteome</keyword>
<dbReference type="SUPFAM" id="SSF56112">
    <property type="entry name" value="Protein kinase-like (PK-like)"/>
    <property type="match status" value="1"/>
</dbReference>
<accession>A0A8H8U562</accession>
<dbReference type="InterPro" id="IPR051678">
    <property type="entry name" value="AGP_Transferase"/>
</dbReference>
<proteinExistence type="predicted"/>